<comment type="caution">
    <text evidence="1">The sequence shown here is derived from an EMBL/GenBank/DDBJ whole genome shotgun (WGS) entry which is preliminary data.</text>
</comment>
<dbReference type="RefSeq" id="WP_110468819.1">
    <property type="nucleotide sequence ID" value="NZ_QJSP01000004.1"/>
</dbReference>
<reference evidence="1 2" key="1">
    <citation type="submission" date="2018-06" db="EMBL/GenBank/DDBJ databases">
        <title>Genomic Encyclopedia of Type Strains, Phase IV (KMG-IV): sequencing the most valuable type-strain genomes for metagenomic binning, comparative biology and taxonomic classification.</title>
        <authorList>
            <person name="Goeker M."/>
        </authorList>
    </citation>
    <scope>NUCLEOTIDE SEQUENCE [LARGE SCALE GENOMIC DNA]</scope>
    <source>
        <strain evidence="1 2">DSM 45521</strain>
    </source>
</reference>
<dbReference type="Proteomes" id="UP000247591">
    <property type="component" value="Unassembled WGS sequence"/>
</dbReference>
<organism evidence="1 2">
    <name type="scientific">Williamsia limnetica</name>
    <dbReference type="NCBI Taxonomy" id="882452"/>
    <lineage>
        <taxon>Bacteria</taxon>
        <taxon>Bacillati</taxon>
        <taxon>Actinomycetota</taxon>
        <taxon>Actinomycetes</taxon>
        <taxon>Mycobacteriales</taxon>
        <taxon>Nocardiaceae</taxon>
        <taxon>Williamsia</taxon>
    </lineage>
</organism>
<gene>
    <name evidence="1" type="ORF">DFR67_1049</name>
</gene>
<sequence>MGKFLKSLQADERDLLVEILTRREPQLLFEIGYWEVPSKEQREAIASVVGLEQARWLDDDWEPTEYASRINDLLISILEKWPLL</sequence>
<dbReference type="EMBL" id="QJSP01000004">
    <property type="protein sequence ID" value="PYE18431.1"/>
    <property type="molecule type" value="Genomic_DNA"/>
</dbReference>
<evidence type="ECO:0000313" key="1">
    <source>
        <dbReference type="EMBL" id="PYE18431.1"/>
    </source>
</evidence>
<dbReference type="AlphaFoldDB" id="A0A318RXM9"/>
<keyword evidence="2" id="KW-1185">Reference proteome</keyword>
<accession>A0A318RXM9</accession>
<protein>
    <submittedName>
        <fullName evidence="1">Uncharacterized protein</fullName>
    </submittedName>
</protein>
<proteinExistence type="predicted"/>
<evidence type="ECO:0000313" key="2">
    <source>
        <dbReference type="Proteomes" id="UP000247591"/>
    </source>
</evidence>
<dbReference type="OrthoDB" id="4631476at2"/>
<name>A0A318RXM9_WILLI</name>